<dbReference type="OrthoDB" id="773385at2"/>
<dbReference type="InterPro" id="IPR011712">
    <property type="entry name" value="Sig_transdc_His_kin_sub3_dim/P"/>
</dbReference>
<dbReference type="Pfam" id="PF07730">
    <property type="entry name" value="HisKA_3"/>
    <property type="match status" value="1"/>
</dbReference>
<reference evidence="11 12" key="1">
    <citation type="submission" date="2016-10" db="EMBL/GenBank/DDBJ databases">
        <title>Draft genome sequences of four alkaliphilic bacteria belonging to the Anaerobacillus genus.</title>
        <authorList>
            <person name="Bassil N.M."/>
            <person name="Lloyd J.R."/>
        </authorList>
    </citation>
    <scope>NUCLEOTIDE SEQUENCE [LARGE SCALE GENOMIC DNA]</scope>
    <source>
        <strain evidence="11 12">DSM 15340</strain>
    </source>
</reference>
<feature type="transmembrane region" description="Helical" evidence="9">
    <location>
        <begin position="141"/>
        <end position="160"/>
    </location>
</feature>
<feature type="coiled-coil region" evidence="8">
    <location>
        <begin position="243"/>
        <end position="305"/>
    </location>
</feature>
<dbReference type="GO" id="GO:0046983">
    <property type="term" value="F:protein dimerization activity"/>
    <property type="evidence" value="ECO:0007669"/>
    <property type="project" value="InterPro"/>
</dbReference>
<dbReference type="SUPFAM" id="SSF55874">
    <property type="entry name" value="ATPase domain of HSP90 chaperone/DNA topoisomerase II/histidine kinase"/>
    <property type="match status" value="1"/>
</dbReference>
<evidence type="ECO:0000256" key="8">
    <source>
        <dbReference type="SAM" id="Coils"/>
    </source>
</evidence>
<name>A0A1S2L760_9BACI</name>
<proteinExistence type="predicted"/>
<keyword evidence="9" id="KW-0472">Membrane</keyword>
<gene>
    <name evidence="11" type="ORF">BKP35_17990</name>
</gene>
<dbReference type="GO" id="GO:0000155">
    <property type="term" value="F:phosphorelay sensor kinase activity"/>
    <property type="evidence" value="ECO:0007669"/>
    <property type="project" value="InterPro"/>
</dbReference>
<accession>A0A1S2L760</accession>
<evidence type="ECO:0000256" key="4">
    <source>
        <dbReference type="ARBA" id="ARBA00022741"/>
    </source>
</evidence>
<keyword evidence="9" id="KW-1133">Transmembrane helix</keyword>
<keyword evidence="7" id="KW-0902">Two-component regulatory system</keyword>
<feature type="transmembrane region" description="Helical" evidence="9">
    <location>
        <begin position="222"/>
        <end position="242"/>
    </location>
</feature>
<dbReference type="Gene3D" id="3.30.565.10">
    <property type="entry name" value="Histidine kinase-like ATPase, C-terminal domain"/>
    <property type="match status" value="1"/>
</dbReference>
<keyword evidence="8" id="KW-0175">Coiled coil</keyword>
<feature type="domain" description="Histidine kinase" evidence="10">
    <location>
        <begin position="257"/>
        <end position="463"/>
    </location>
</feature>
<sequence length="463" mass="53674">MDSYYFFIYLLYGLVFIAMGIYASGKKEESVIHIPLVKSLKYLGAFGVTHGLSEWVTMVVITDLYAGQYVYLFYFKQLLKAISFTFLLYFGVSLLFQREKYWQFVRMLPILILVIGGTGMIVLIVQYGWNYHIEHPQYNSVLLRYFMGLPGGIIAAWALYRQAMMMDKKRLYDIQVKYKRLAVIFLFYGLVDGFIVREMDFFPANVINNTLFMDWFGFPVQILKILIGIGIVYVLVQVIHTFEWEQKERMKKLEQQKIAYEERKKLGLEVHDSIIQSMYASTLKLRFLLRKNENYSEQVTNTLQEVITDLGDAISKTREFISESTMEEVELSELQNRIRSMVENFNSNSGVSIAVSLDDHDFIADGELTTKESTQIYYIVQEAVNNSIKHSKGTFTKVTLESKSNALHIKIIDDGVGFSLDKVNPQINFGIKSMRERAEQIGGTLNIRNRKLGTEVELVIFWR</sequence>
<protein>
    <recommendedName>
        <fullName evidence="2">histidine kinase</fullName>
        <ecNumber evidence="2">2.7.13.3</ecNumber>
    </recommendedName>
</protein>
<evidence type="ECO:0000256" key="2">
    <source>
        <dbReference type="ARBA" id="ARBA00012438"/>
    </source>
</evidence>
<feature type="transmembrane region" description="Helical" evidence="9">
    <location>
        <begin position="108"/>
        <end position="129"/>
    </location>
</feature>
<dbReference type="AlphaFoldDB" id="A0A1S2L760"/>
<feature type="transmembrane region" description="Helical" evidence="9">
    <location>
        <begin position="6"/>
        <end position="23"/>
    </location>
</feature>
<keyword evidence="9" id="KW-0812">Transmembrane</keyword>
<dbReference type="RefSeq" id="WP_071314766.1">
    <property type="nucleotide sequence ID" value="NZ_MLQQ01000055.1"/>
</dbReference>
<dbReference type="InterPro" id="IPR050482">
    <property type="entry name" value="Sensor_HK_TwoCompSys"/>
</dbReference>
<dbReference type="InterPro" id="IPR003594">
    <property type="entry name" value="HATPase_dom"/>
</dbReference>
<dbReference type="Proteomes" id="UP000180098">
    <property type="component" value="Unassembled WGS sequence"/>
</dbReference>
<dbReference type="GO" id="GO:0005524">
    <property type="term" value="F:ATP binding"/>
    <property type="evidence" value="ECO:0007669"/>
    <property type="project" value="UniProtKB-KW"/>
</dbReference>
<evidence type="ECO:0000256" key="5">
    <source>
        <dbReference type="ARBA" id="ARBA00022777"/>
    </source>
</evidence>
<dbReference type="EC" id="2.7.13.3" evidence="2"/>
<evidence type="ECO:0000256" key="9">
    <source>
        <dbReference type="SAM" id="Phobius"/>
    </source>
</evidence>
<dbReference type="GO" id="GO:0016020">
    <property type="term" value="C:membrane"/>
    <property type="evidence" value="ECO:0007669"/>
    <property type="project" value="InterPro"/>
</dbReference>
<keyword evidence="6" id="KW-0067">ATP-binding</keyword>
<evidence type="ECO:0000259" key="10">
    <source>
        <dbReference type="PROSITE" id="PS50109"/>
    </source>
</evidence>
<dbReference type="PROSITE" id="PS50109">
    <property type="entry name" value="HIS_KIN"/>
    <property type="match status" value="1"/>
</dbReference>
<feature type="transmembrane region" description="Helical" evidence="9">
    <location>
        <begin position="78"/>
        <end position="96"/>
    </location>
</feature>
<keyword evidence="5" id="KW-0418">Kinase</keyword>
<feature type="transmembrane region" description="Helical" evidence="9">
    <location>
        <begin position="43"/>
        <end position="66"/>
    </location>
</feature>
<dbReference type="EMBL" id="MLQQ01000055">
    <property type="protein sequence ID" value="OIJ08221.1"/>
    <property type="molecule type" value="Genomic_DNA"/>
</dbReference>
<dbReference type="InterPro" id="IPR036890">
    <property type="entry name" value="HATPase_C_sf"/>
</dbReference>
<dbReference type="Pfam" id="PF02518">
    <property type="entry name" value="HATPase_c"/>
    <property type="match status" value="1"/>
</dbReference>
<organism evidence="11 12">
    <name type="scientific">Anaerobacillus arseniciselenatis</name>
    <dbReference type="NCBI Taxonomy" id="85682"/>
    <lineage>
        <taxon>Bacteria</taxon>
        <taxon>Bacillati</taxon>
        <taxon>Bacillota</taxon>
        <taxon>Bacilli</taxon>
        <taxon>Bacillales</taxon>
        <taxon>Bacillaceae</taxon>
        <taxon>Anaerobacillus</taxon>
    </lineage>
</organism>
<dbReference type="Gene3D" id="1.20.5.1930">
    <property type="match status" value="1"/>
</dbReference>
<dbReference type="InterPro" id="IPR005467">
    <property type="entry name" value="His_kinase_dom"/>
</dbReference>
<evidence type="ECO:0000313" key="12">
    <source>
        <dbReference type="Proteomes" id="UP000180098"/>
    </source>
</evidence>
<comment type="catalytic activity">
    <reaction evidence="1">
        <text>ATP + protein L-histidine = ADP + protein N-phospho-L-histidine.</text>
        <dbReference type="EC" id="2.7.13.3"/>
    </reaction>
</comment>
<comment type="caution">
    <text evidence="11">The sequence shown here is derived from an EMBL/GenBank/DDBJ whole genome shotgun (WGS) entry which is preliminary data.</text>
</comment>
<evidence type="ECO:0000256" key="1">
    <source>
        <dbReference type="ARBA" id="ARBA00000085"/>
    </source>
</evidence>
<keyword evidence="12" id="KW-1185">Reference proteome</keyword>
<evidence type="ECO:0000313" key="11">
    <source>
        <dbReference type="EMBL" id="OIJ08221.1"/>
    </source>
</evidence>
<dbReference type="PANTHER" id="PTHR24421">
    <property type="entry name" value="NITRATE/NITRITE SENSOR PROTEIN NARX-RELATED"/>
    <property type="match status" value="1"/>
</dbReference>
<dbReference type="CDD" id="cd16917">
    <property type="entry name" value="HATPase_UhpB-NarQ-NarX-like"/>
    <property type="match status" value="1"/>
</dbReference>
<evidence type="ECO:0000256" key="7">
    <source>
        <dbReference type="ARBA" id="ARBA00023012"/>
    </source>
</evidence>
<evidence type="ECO:0000256" key="3">
    <source>
        <dbReference type="ARBA" id="ARBA00022679"/>
    </source>
</evidence>
<keyword evidence="4" id="KW-0547">Nucleotide-binding</keyword>
<keyword evidence="3" id="KW-0808">Transferase</keyword>
<feature type="transmembrane region" description="Helical" evidence="9">
    <location>
        <begin position="181"/>
        <end position="202"/>
    </location>
</feature>
<evidence type="ECO:0000256" key="6">
    <source>
        <dbReference type="ARBA" id="ARBA00022840"/>
    </source>
</evidence>